<evidence type="ECO:0000259" key="6">
    <source>
        <dbReference type="PROSITE" id="PS51294"/>
    </source>
</evidence>
<keyword evidence="2" id="KW-0238">DNA-binding</keyword>
<dbReference type="PANTHER" id="PTHR46621:SF1">
    <property type="entry name" value="SNRNA-ACTIVATING PROTEIN COMPLEX SUBUNIT 4"/>
    <property type="match status" value="1"/>
</dbReference>
<dbReference type="InterPro" id="IPR009057">
    <property type="entry name" value="Homeodomain-like_sf"/>
</dbReference>
<feature type="domain" description="HTH myb-type" evidence="6">
    <location>
        <begin position="8"/>
        <end position="59"/>
    </location>
</feature>
<keyword evidence="8" id="KW-1185">Reference proteome</keyword>
<evidence type="ECO:0000313" key="7">
    <source>
        <dbReference type="EMBL" id="KAK8836243.1"/>
    </source>
</evidence>
<dbReference type="PROSITE" id="PS50090">
    <property type="entry name" value="MYB_LIKE"/>
    <property type="match status" value="1"/>
</dbReference>
<sequence>MSCLYIAKKRKFTAEEDEILRNLVDVKGINNWKSISDQIVGRKPRECKERWENYLSPKIIISPNSDKCIKNYVISVKSNQFQSQMLIDDLDEIM</sequence>
<evidence type="ECO:0000256" key="1">
    <source>
        <dbReference type="ARBA" id="ARBA00023015"/>
    </source>
</evidence>
<keyword evidence="3" id="KW-0804">Transcription</keyword>
<keyword evidence="4" id="KW-0539">Nucleus</keyword>
<dbReference type="SMART" id="SM00717">
    <property type="entry name" value="SANT"/>
    <property type="match status" value="1"/>
</dbReference>
<organism evidence="7 8">
    <name type="scientific">Tritrichomonas musculus</name>
    <dbReference type="NCBI Taxonomy" id="1915356"/>
    <lineage>
        <taxon>Eukaryota</taxon>
        <taxon>Metamonada</taxon>
        <taxon>Parabasalia</taxon>
        <taxon>Tritrichomonadida</taxon>
        <taxon>Tritrichomonadidae</taxon>
        <taxon>Tritrichomonas</taxon>
    </lineage>
</organism>
<name>A0ABR2GQN3_9EUKA</name>
<dbReference type="Gene3D" id="1.10.10.60">
    <property type="entry name" value="Homeodomain-like"/>
    <property type="match status" value="1"/>
</dbReference>
<dbReference type="InterPro" id="IPR017930">
    <property type="entry name" value="Myb_dom"/>
</dbReference>
<dbReference type="InterPro" id="IPR001005">
    <property type="entry name" value="SANT/Myb"/>
</dbReference>
<feature type="domain" description="Myb-like" evidence="5">
    <location>
        <begin position="8"/>
        <end position="55"/>
    </location>
</feature>
<proteinExistence type="predicted"/>
<evidence type="ECO:0008006" key="9">
    <source>
        <dbReference type="Google" id="ProtNLM"/>
    </source>
</evidence>
<dbReference type="InterPro" id="IPR051575">
    <property type="entry name" value="Myb-like_DNA-bd"/>
</dbReference>
<reference evidence="7 8" key="1">
    <citation type="submission" date="2024-04" db="EMBL/GenBank/DDBJ databases">
        <title>Tritrichomonas musculus Genome.</title>
        <authorList>
            <person name="Alves-Ferreira E."/>
            <person name="Grigg M."/>
            <person name="Lorenzi H."/>
            <person name="Galac M."/>
        </authorList>
    </citation>
    <scope>NUCLEOTIDE SEQUENCE [LARGE SCALE GENOMIC DNA]</scope>
    <source>
        <strain evidence="7 8">EAF2021</strain>
    </source>
</reference>
<dbReference type="SUPFAM" id="SSF46689">
    <property type="entry name" value="Homeodomain-like"/>
    <property type="match status" value="1"/>
</dbReference>
<accession>A0ABR2GQN3</accession>
<dbReference type="PANTHER" id="PTHR46621">
    <property type="entry name" value="SNRNA-ACTIVATING PROTEIN COMPLEX SUBUNIT 4"/>
    <property type="match status" value="1"/>
</dbReference>
<evidence type="ECO:0000259" key="5">
    <source>
        <dbReference type="PROSITE" id="PS50090"/>
    </source>
</evidence>
<evidence type="ECO:0000313" key="8">
    <source>
        <dbReference type="Proteomes" id="UP001470230"/>
    </source>
</evidence>
<dbReference type="Proteomes" id="UP001470230">
    <property type="component" value="Unassembled WGS sequence"/>
</dbReference>
<protein>
    <recommendedName>
        <fullName evidence="9">Myb-like DNA-binding domain containing protein</fullName>
    </recommendedName>
</protein>
<evidence type="ECO:0000256" key="4">
    <source>
        <dbReference type="ARBA" id="ARBA00023242"/>
    </source>
</evidence>
<gene>
    <name evidence="7" type="ORF">M9Y10_039875</name>
</gene>
<dbReference type="CDD" id="cd00167">
    <property type="entry name" value="SANT"/>
    <property type="match status" value="1"/>
</dbReference>
<dbReference type="EMBL" id="JAPFFF010000067">
    <property type="protein sequence ID" value="KAK8836243.1"/>
    <property type="molecule type" value="Genomic_DNA"/>
</dbReference>
<comment type="caution">
    <text evidence="7">The sequence shown here is derived from an EMBL/GenBank/DDBJ whole genome shotgun (WGS) entry which is preliminary data.</text>
</comment>
<keyword evidence="1" id="KW-0805">Transcription regulation</keyword>
<dbReference type="Pfam" id="PF00249">
    <property type="entry name" value="Myb_DNA-binding"/>
    <property type="match status" value="1"/>
</dbReference>
<evidence type="ECO:0000256" key="3">
    <source>
        <dbReference type="ARBA" id="ARBA00023163"/>
    </source>
</evidence>
<dbReference type="PROSITE" id="PS51294">
    <property type="entry name" value="HTH_MYB"/>
    <property type="match status" value="1"/>
</dbReference>
<evidence type="ECO:0000256" key="2">
    <source>
        <dbReference type="ARBA" id="ARBA00023125"/>
    </source>
</evidence>